<feature type="transmembrane region" description="Helical" evidence="9">
    <location>
        <begin position="111"/>
        <end position="134"/>
    </location>
</feature>
<dbReference type="PANTHER" id="PTHR42878:SF15">
    <property type="entry name" value="BACTERIOPHYTOCHROME"/>
    <property type="match status" value="1"/>
</dbReference>
<keyword evidence="5" id="KW-0808">Transferase</keyword>
<dbReference type="GO" id="GO:0000156">
    <property type="term" value="F:phosphorelay response regulator activity"/>
    <property type="evidence" value="ECO:0007669"/>
    <property type="project" value="TreeGrafter"/>
</dbReference>
<dbReference type="CDD" id="cd00082">
    <property type="entry name" value="HisKA"/>
    <property type="match status" value="1"/>
</dbReference>
<protein>
    <recommendedName>
        <fullName evidence="3">histidine kinase</fullName>
        <ecNumber evidence="3">2.7.13.3</ecNumber>
    </recommendedName>
</protein>
<gene>
    <name evidence="11" type="ORF">SAMN03080599_02091</name>
</gene>
<dbReference type="GO" id="GO:0007234">
    <property type="term" value="P:osmosensory signaling via phosphorelay pathway"/>
    <property type="evidence" value="ECO:0007669"/>
    <property type="project" value="TreeGrafter"/>
</dbReference>
<accession>A0A1G5S1R5</accession>
<evidence type="ECO:0000313" key="12">
    <source>
        <dbReference type="Proteomes" id="UP000199208"/>
    </source>
</evidence>
<feature type="transmembrane region" description="Helical" evidence="9">
    <location>
        <begin position="35"/>
        <end position="55"/>
    </location>
</feature>
<dbReference type="Pfam" id="PF02518">
    <property type="entry name" value="HATPase_c"/>
    <property type="match status" value="1"/>
</dbReference>
<dbReference type="PRINTS" id="PR00344">
    <property type="entry name" value="BCTRLSENSOR"/>
</dbReference>
<sequence length="490" mass="54469">MPMVITLAWGARYGFVALFVGGLFVYPFILGPYNGWASVVPVIAYVLWIGTQGMGVKRRQKSKHLIFNAYVLQVIYSIARLGLYLFFFPLFLKLNGGFLYPDAVRAIPNDIIMIFALKGIVVEAVFLALSDALLQLPFIRRGLGIEVREGSHRNSLTMGLMFFGGLVFAWMLLFVQRVLVRGEPIGIAWFNFNEEAQLTLILSGIFFSVAGGVTVRFVEGTLAAKLDLERKQEALARANREILNLNEGLEKRVKERTKQLEAAVSELEAFTSTVSHDLKAPLRAIQAYVSMLEAEQESTLTQSGKDMLVEMRMTVSDMVVLIEHLLRYARMSQMPLRVVEVNLRDLVAECLEALSRGAQNRKIQIEYPSDLPAVKGDRVMLRQVVMNLLDNAYKFTRPISEPRIMISANKKADVVWVCVQDNGVGFEPSAKSQLFSIFGRGHRSEEFEGQGVGLATVKKIIEKHGGVVTLAGAPGQGATACFSLPASRRD</sequence>
<feature type="coiled-coil region" evidence="8">
    <location>
        <begin position="228"/>
        <end position="266"/>
    </location>
</feature>
<dbReference type="PANTHER" id="PTHR42878">
    <property type="entry name" value="TWO-COMPONENT HISTIDINE KINASE"/>
    <property type="match status" value="1"/>
</dbReference>
<dbReference type="InterPro" id="IPR050351">
    <property type="entry name" value="BphY/WalK/GraS-like"/>
</dbReference>
<dbReference type="SUPFAM" id="SSF47384">
    <property type="entry name" value="Homodimeric domain of signal transducing histidine kinase"/>
    <property type="match status" value="1"/>
</dbReference>
<reference evidence="11 12" key="1">
    <citation type="submission" date="2016-10" db="EMBL/GenBank/DDBJ databases">
        <authorList>
            <person name="de Groot N.N."/>
        </authorList>
    </citation>
    <scope>NUCLEOTIDE SEQUENCE [LARGE SCALE GENOMIC DNA]</scope>
    <source>
        <strain evidence="11 12">DSM 2784</strain>
    </source>
</reference>
<evidence type="ECO:0000256" key="2">
    <source>
        <dbReference type="ARBA" id="ARBA00004370"/>
    </source>
</evidence>
<feature type="transmembrane region" description="Helical" evidence="9">
    <location>
        <begin position="196"/>
        <end position="218"/>
    </location>
</feature>
<keyword evidence="4" id="KW-0597">Phosphoprotein</keyword>
<dbReference type="InterPro" id="IPR005467">
    <property type="entry name" value="His_kinase_dom"/>
</dbReference>
<keyword evidence="6 11" id="KW-0418">Kinase</keyword>
<dbReference type="GO" id="GO:0016020">
    <property type="term" value="C:membrane"/>
    <property type="evidence" value="ECO:0007669"/>
    <property type="project" value="UniProtKB-SubCell"/>
</dbReference>
<comment type="catalytic activity">
    <reaction evidence="1">
        <text>ATP + protein L-histidine = ADP + protein N-phospho-L-histidine.</text>
        <dbReference type="EC" id="2.7.13.3"/>
    </reaction>
</comment>
<keyword evidence="9" id="KW-1133">Transmembrane helix</keyword>
<evidence type="ECO:0000256" key="7">
    <source>
        <dbReference type="ARBA" id="ARBA00023012"/>
    </source>
</evidence>
<evidence type="ECO:0000259" key="10">
    <source>
        <dbReference type="PROSITE" id="PS50109"/>
    </source>
</evidence>
<dbReference type="InterPro" id="IPR036890">
    <property type="entry name" value="HATPase_C_sf"/>
</dbReference>
<keyword evidence="8" id="KW-0175">Coiled coil</keyword>
<dbReference type="FunFam" id="3.30.565.10:FF:000006">
    <property type="entry name" value="Sensor histidine kinase WalK"/>
    <property type="match status" value="1"/>
</dbReference>
<dbReference type="AlphaFoldDB" id="A0A1G5S1R5"/>
<dbReference type="STRING" id="1120920.SAMN03080599_02091"/>
<name>A0A1G5S1R5_9FIRM</name>
<feature type="transmembrane region" description="Helical" evidence="9">
    <location>
        <begin position="155"/>
        <end position="176"/>
    </location>
</feature>
<evidence type="ECO:0000256" key="5">
    <source>
        <dbReference type="ARBA" id="ARBA00022679"/>
    </source>
</evidence>
<dbReference type="InterPro" id="IPR003594">
    <property type="entry name" value="HATPase_dom"/>
</dbReference>
<dbReference type="InterPro" id="IPR003661">
    <property type="entry name" value="HisK_dim/P_dom"/>
</dbReference>
<keyword evidence="7" id="KW-0902">Two-component regulatory system</keyword>
<keyword evidence="9" id="KW-0812">Transmembrane</keyword>
<evidence type="ECO:0000313" key="11">
    <source>
        <dbReference type="EMBL" id="SCZ80077.1"/>
    </source>
</evidence>
<dbReference type="PROSITE" id="PS50109">
    <property type="entry name" value="HIS_KIN"/>
    <property type="match status" value="1"/>
</dbReference>
<dbReference type="InterPro" id="IPR004358">
    <property type="entry name" value="Sig_transdc_His_kin-like_C"/>
</dbReference>
<feature type="domain" description="Histidine kinase" evidence="10">
    <location>
        <begin position="273"/>
        <end position="488"/>
    </location>
</feature>
<organism evidence="11 12">
    <name type="scientific">Acidaminobacter hydrogenoformans DSM 2784</name>
    <dbReference type="NCBI Taxonomy" id="1120920"/>
    <lineage>
        <taxon>Bacteria</taxon>
        <taxon>Bacillati</taxon>
        <taxon>Bacillota</taxon>
        <taxon>Clostridia</taxon>
        <taxon>Peptostreptococcales</taxon>
        <taxon>Acidaminobacteraceae</taxon>
        <taxon>Acidaminobacter</taxon>
    </lineage>
</organism>
<evidence type="ECO:0000256" key="1">
    <source>
        <dbReference type="ARBA" id="ARBA00000085"/>
    </source>
</evidence>
<evidence type="ECO:0000256" key="4">
    <source>
        <dbReference type="ARBA" id="ARBA00022553"/>
    </source>
</evidence>
<dbReference type="GO" id="GO:0000155">
    <property type="term" value="F:phosphorelay sensor kinase activity"/>
    <property type="evidence" value="ECO:0007669"/>
    <property type="project" value="InterPro"/>
</dbReference>
<dbReference type="Gene3D" id="3.30.565.10">
    <property type="entry name" value="Histidine kinase-like ATPase, C-terminal domain"/>
    <property type="match status" value="1"/>
</dbReference>
<evidence type="ECO:0000256" key="8">
    <source>
        <dbReference type="SAM" id="Coils"/>
    </source>
</evidence>
<evidence type="ECO:0000256" key="9">
    <source>
        <dbReference type="SAM" id="Phobius"/>
    </source>
</evidence>
<dbReference type="InterPro" id="IPR036097">
    <property type="entry name" value="HisK_dim/P_sf"/>
</dbReference>
<dbReference type="SMART" id="SM00387">
    <property type="entry name" value="HATPase_c"/>
    <property type="match status" value="1"/>
</dbReference>
<proteinExistence type="predicted"/>
<feature type="transmembrane region" description="Helical" evidence="9">
    <location>
        <begin position="67"/>
        <end position="91"/>
    </location>
</feature>
<dbReference type="SMART" id="SM00388">
    <property type="entry name" value="HisKA"/>
    <property type="match status" value="1"/>
</dbReference>
<keyword evidence="9" id="KW-0472">Membrane</keyword>
<dbReference type="SUPFAM" id="SSF55874">
    <property type="entry name" value="ATPase domain of HSP90 chaperone/DNA topoisomerase II/histidine kinase"/>
    <property type="match status" value="1"/>
</dbReference>
<dbReference type="GO" id="GO:0030295">
    <property type="term" value="F:protein kinase activator activity"/>
    <property type="evidence" value="ECO:0007669"/>
    <property type="project" value="TreeGrafter"/>
</dbReference>
<comment type="subcellular location">
    <subcellularLocation>
        <location evidence="2">Membrane</location>
    </subcellularLocation>
</comment>
<evidence type="ECO:0000256" key="3">
    <source>
        <dbReference type="ARBA" id="ARBA00012438"/>
    </source>
</evidence>
<dbReference type="Proteomes" id="UP000199208">
    <property type="component" value="Unassembled WGS sequence"/>
</dbReference>
<evidence type="ECO:0000256" key="6">
    <source>
        <dbReference type="ARBA" id="ARBA00022777"/>
    </source>
</evidence>
<keyword evidence="12" id="KW-1185">Reference proteome</keyword>
<dbReference type="Gene3D" id="1.10.287.130">
    <property type="match status" value="1"/>
</dbReference>
<dbReference type="EC" id="2.7.13.3" evidence="3"/>
<dbReference type="EMBL" id="FMWL01000010">
    <property type="protein sequence ID" value="SCZ80077.1"/>
    <property type="molecule type" value="Genomic_DNA"/>
</dbReference>
<dbReference type="Pfam" id="PF00512">
    <property type="entry name" value="HisKA"/>
    <property type="match status" value="1"/>
</dbReference>
<feature type="transmembrane region" description="Helical" evidence="9">
    <location>
        <begin position="12"/>
        <end position="29"/>
    </location>
</feature>